<evidence type="ECO:0000256" key="6">
    <source>
        <dbReference type="ARBA" id="ARBA00023134"/>
    </source>
</evidence>
<evidence type="ECO:0000256" key="1">
    <source>
        <dbReference type="ARBA" id="ARBA00006115"/>
    </source>
</evidence>
<name>A0A078KRT3_9FIRM</name>
<keyword evidence="3 10" id="KW-0808">Transferase</keyword>
<evidence type="ECO:0000313" key="11">
    <source>
        <dbReference type="Proteomes" id="UP000032431"/>
    </source>
</evidence>
<keyword evidence="11" id="KW-1185">Reference proteome</keyword>
<gene>
    <name evidence="10" type="ORF">CCDG5_2016</name>
</gene>
<dbReference type="SUPFAM" id="SSF159283">
    <property type="entry name" value="Guanosine diphospho-D-mannose pyrophosphorylase/mannose-6-phosphate isomerase linker domain"/>
    <property type="match status" value="1"/>
</dbReference>
<keyword evidence="6" id="KW-0342">GTP-binding</keyword>
<comment type="catalytic activity">
    <reaction evidence="7">
        <text>alpha-D-mannose 1-phosphate + GTP + H(+) = GDP-alpha-D-mannose + diphosphate</text>
        <dbReference type="Rhea" id="RHEA:15229"/>
        <dbReference type="ChEBI" id="CHEBI:15378"/>
        <dbReference type="ChEBI" id="CHEBI:33019"/>
        <dbReference type="ChEBI" id="CHEBI:37565"/>
        <dbReference type="ChEBI" id="CHEBI:57527"/>
        <dbReference type="ChEBI" id="CHEBI:58409"/>
        <dbReference type="EC" id="2.7.7.13"/>
    </reaction>
</comment>
<keyword evidence="4 10" id="KW-0548">Nucleotidyltransferase</keyword>
<protein>
    <recommendedName>
        <fullName evidence="2">mannose-1-phosphate guanylyltransferase</fullName>
        <ecNumber evidence="2">2.7.7.13</ecNumber>
    </recommendedName>
</protein>
<evidence type="ECO:0000256" key="2">
    <source>
        <dbReference type="ARBA" id="ARBA00012387"/>
    </source>
</evidence>
<feature type="domain" description="MannoseP isomerase/GMP-like beta-helix" evidence="9">
    <location>
        <begin position="293"/>
        <end position="347"/>
    </location>
</feature>
<evidence type="ECO:0000259" key="8">
    <source>
        <dbReference type="Pfam" id="PF00483"/>
    </source>
</evidence>
<evidence type="ECO:0000256" key="7">
    <source>
        <dbReference type="ARBA" id="ARBA00047343"/>
    </source>
</evidence>
<dbReference type="Gene3D" id="3.90.550.10">
    <property type="entry name" value="Spore Coat Polysaccharide Biosynthesis Protein SpsA, Chain A"/>
    <property type="match status" value="1"/>
</dbReference>
<dbReference type="PANTHER" id="PTHR46390">
    <property type="entry name" value="MANNOSE-1-PHOSPHATE GUANYLYLTRANSFERASE"/>
    <property type="match status" value="1"/>
</dbReference>
<dbReference type="STRING" id="29343.CCDG5_2016"/>
<dbReference type="EC" id="2.7.7.13" evidence="2"/>
<dbReference type="HOGENOM" id="CLU_035527_0_1_9"/>
<feature type="domain" description="Nucleotidyl transferase" evidence="8">
    <location>
        <begin position="5"/>
        <end position="279"/>
    </location>
</feature>
<dbReference type="PANTHER" id="PTHR46390:SF1">
    <property type="entry name" value="MANNOSE-1-PHOSPHATE GUANYLYLTRANSFERASE"/>
    <property type="match status" value="1"/>
</dbReference>
<dbReference type="KEGG" id="ccel:CCDG5_2016"/>
<dbReference type="CDD" id="cd02509">
    <property type="entry name" value="GDP-M1P_Guanylyltransferase"/>
    <property type="match status" value="1"/>
</dbReference>
<dbReference type="GO" id="GO:0004475">
    <property type="term" value="F:mannose-1-phosphate guanylyltransferase (GTP) activity"/>
    <property type="evidence" value="ECO:0007669"/>
    <property type="project" value="UniProtKB-EC"/>
</dbReference>
<evidence type="ECO:0000313" key="10">
    <source>
        <dbReference type="EMBL" id="CDZ25108.1"/>
    </source>
</evidence>
<dbReference type="InterPro" id="IPR005835">
    <property type="entry name" value="NTP_transferase_dom"/>
</dbReference>
<evidence type="ECO:0000259" key="9">
    <source>
        <dbReference type="Pfam" id="PF22640"/>
    </source>
</evidence>
<accession>A0A078KRT3</accession>
<dbReference type="Pfam" id="PF22640">
    <property type="entry name" value="ManC_GMP_beta-helix"/>
    <property type="match status" value="1"/>
</dbReference>
<dbReference type="EMBL" id="LM995447">
    <property type="protein sequence ID" value="CDZ25108.1"/>
    <property type="molecule type" value="Genomic_DNA"/>
</dbReference>
<evidence type="ECO:0000256" key="4">
    <source>
        <dbReference type="ARBA" id="ARBA00022695"/>
    </source>
</evidence>
<sequence>MDRFAVIMAGGAGSRLWPLSRESRPKQFIELCDGKCMLLQTIDRIREIVPYDKCFIITNKKLFDITRKTVEDIIPVSNIILEPMRKNTAACIAYAAMILKEKAGQGVLCFIPADGYVGDENSYRAAVMQACRAAEETNNLVVIGITPTYPSTGYGYIHIASEKAENGAYKVERFVEKPDLATAERYMKSGDYLWNSGILVGTAEAILKNVKKYLPNHFDSLSRAVKAENNGQLPLAIENAYNMLENISFDNGVLEKCSAISAVKGRFDWDDIGSLGALPRVLGTDKDGNAIKGNYVGIDTSNTIICGNDMLVAAVGVNNMVIAVTQDAVLVCPKDRVQDVKALVGRLKEKGLERYL</sequence>
<dbReference type="GO" id="GO:0005525">
    <property type="term" value="F:GTP binding"/>
    <property type="evidence" value="ECO:0007669"/>
    <property type="project" value="UniProtKB-KW"/>
</dbReference>
<dbReference type="InterPro" id="IPR054566">
    <property type="entry name" value="ManC/GMP-like_b-helix"/>
</dbReference>
<keyword evidence="5" id="KW-0547">Nucleotide-binding</keyword>
<dbReference type="OrthoDB" id="9806359at2"/>
<dbReference type="InterPro" id="IPR049577">
    <property type="entry name" value="GMPP_N"/>
</dbReference>
<proteinExistence type="inferred from homology"/>
<reference evidence="11" key="1">
    <citation type="submission" date="2014-07" db="EMBL/GenBank/DDBJ databases">
        <authorList>
            <person name="Wibberg D."/>
        </authorList>
    </citation>
    <scope>NUCLEOTIDE SEQUENCE [LARGE SCALE GENOMIC DNA]</scope>
    <source>
        <strain evidence="11">DG5</strain>
    </source>
</reference>
<comment type="similarity">
    <text evidence="1">Belongs to the mannose-6-phosphate isomerase type 2 family.</text>
</comment>
<evidence type="ECO:0000256" key="5">
    <source>
        <dbReference type="ARBA" id="ARBA00022741"/>
    </source>
</evidence>
<dbReference type="InterPro" id="IPR029044">
    <property type="entry name" value="Nucleotide-diphossugar_trans"/>
</dbReference>
<dbReference type="Proteomes" id="UP000032431">
    <property type="component" value="Chromosome I"/>
</dbReference>
<dbReference type="FunFam" id="3.90.550.10:FF:000046">
    <property type="entry name" value="Mannose-1-phosphate guanylyltransferase (GDP)"/>
    <property type="match status" value="1"/>
</dbReference>
<evidence type="ECO:0000256" key="3">
    <source>
        <dbReference type="ARBA" id="ARBA00022679"/>
    </source>
</evidence>
<dbReference type="AlphaFoldDB" id="A0A078KRT3"/>
<dbReference type="InterPro" id="IPR051161">
    <property type="entry name" value="Mannose-6P_isomerase_type2"/>
</dbReference>
<dbReference type="SUPFAM" id="SSF53448">
    <property type="entry name" value="Nucleotide-diphospho-sugar transferases"/>
    <property type="match status" value="1"/>
</dbReference>
<dbReference type="PATRIC" id="fig|29343.3.peg.2140"/>
<dbReference type="GO" id="GO:0009298">
    <property type="term" value="P:GDP-mannose biosynthetic process"/>
    <property type="evidence" value="ECO:0007669"/>
    <property type="project" value="TreeGrafter"/>
</dbReference>
<organism evidence="10 11">
    <name type="scientific">[Clostridium] cellulosi</name>
    <dbReference type="NCBI Taxonomy" id="29343"/>
    <lineage>
        <taxon>Bacteria</taxon>
        <taxon>Bacillati</taxon>
        <taxon>Bacillota</taxon>
        <taxon>Clostridia</taxon>
        <taxon>Eubacteriales</taxon>
        <taxon>Oscillospiraceae</taxon>
        <taxon>Oscillospiraceae incertae sedis</taxon>
    </lineage>
</organism>
<dbReference type="Pfam" id="PF00483">
    <property type="entry name" value="NTP_transferase"/>
    <property type="match status" value="1"/>
</dbReference>